<keyword evidence="5 6" id="KW-0472">Membrane</keyword>
<dbReference type="KEGG" id="sphe:GFH32_08540"/>
<feature type="transmembrane region" description="Helical" evidence="6">
    <location>
        <begin position="375"/>
        <end position="396"/>
    </location>
</feature>
<feature type="transmembrane region" description="Helical" evidence="6">
    <location>
        <begin position="12"/>
        <end position="33"/>
    </location>
</feature>
<feature type="transmembrane region" description="Helical" evidence="6">
    <location>
        <begin position="156"/>
        <end position="175"/>
    </location>
</feature>
<gene>
    <name evidence="7" type="ORF">GFH32_08540</name>
</gene>
<feature type="transmembrane region" description="Helical" evidence="6">
    <location>
        <begin position="187"/>
        <end position="205"/>
    </location>
</feature>
<feature type="transmembrane region" description="Helical" evidence="6">
    <location>
        <begin position="211"/>
        <end position="230"/>
    </location>
</feature>
<evidence type="ECO:0000256" key="2">
    <source>
        <dbReference type="ARBA" id="ARBA00022475"/>
    </source>
</evidence>
<name>A0A5Q0QGI1_9SPHI</name>
<dbReference type="InterPro" id="IPR050833">
    <property type="entry name" value="Poly_Biosynth_Transport"/>
</dbReference>
<feature type="transmembrane region" description="Helical" evidence="6">
    <location>
        <begin position="432"/>
        <end position="454"/>
    </location>
</feature>
<keyword evidence="8" id="KW-1185">Reference proteome</keyword>
<protein>
    <submittedName>
        <fullName evidence="7">Lipopolysaccharide biosynthesis protein</fullName>
    </submittedName>
</protein>
<proteinExistence type="predicted"/>
<dbReference type="AlphaFoldDB" id="A0A5Q0QGI1"/>
<dbReference type="EMBL" id="CP045652">
    <property type="protein sequence ID" value="QGA26370.1"/>
    <property type="molecule type" value="Genomic_DNA"/>
</dbReference>
<evidence type="ECO:0000313" key="8">
    <source>
        <dbReference type="Proteomes" id="UP000326921"/>
    </source>
</evidence>
<dbReference type="PANTHER" id="PTHR30250">
    <property type="entry name" value="PST FAMILY PREDICTED COLANIC ACID TRANSPORTER"/>
    <property type="match status" value="1"/>
</dbReference>
<evidence type="ECO:0000256" key="3">
    <source>
        <dbReference type="ARBA" id="ARBA00022692"/>
    </source>
</evidence>
<dbReference type="PANTHER" id="PTHR30250:SF26">
    <property type="entry name" value="PSMA PROTEIN"/>
    <property type="match status" value="1"/>
</dbReference>
<keyword evidence="4 6" id="KW-1133">Transmembrane helix</keyword>
<keyword evidence="3 6" id="KW-0812">Transmembrane</keyword>
<feature type="transmembrane region" description="Helical" evidence="6">
    <location>
        <begin position="345"/>
        <end position="363"/>
    </location>
</feature>
<feature type="transmembrane region" description="Helical" evidence="6">
    <location>
        <begin position="54"/>
        <end position="81"/>
    </location>
</feature>
<feature type="transmembrane region" description="Helical" evidence="6">
    <location>
        <begin position="96"/>
        <end position="117"/>
    </location>
</feature>
<feature type="transmembrane region" description="Helical" evidence="6">
    <location>
        <begin position="274"/>
        <end position="294"/>
    </location>
</feature>
<dbReference type="RefSeq" id="WP_153511160.1">
    <property type="nucleotide sequence ID" value="NZ_CP045652.1"/>
</dbReference>
<keyword evidence="2" id="KW-1003">Cell membrane</keyword>
<evidence type="ECO:0000256" key="5">
    <source>
        <dbReference type="ARBA" id="ARBA00023136"/>
    </source>
</evidence>
<comment type="subcellular location">
    <subcellularLocation>
        <location evidence="1">Cell membrane</location>
        <topology evidence="1">Multi-pass membrane protein</topology>
    </subcellularLocation>
</comment>
<sequence length="476" mass="53963">MLNELGISDFGVYNAVAGVVSMFAFVNNAMAGATSRFLSFDLGKEDYHVLSKTFNLSVSIHLIIAGSILILGETIGLWFVANKLVIPADRMESALWVYHFSIVAAVIGFLTVPYLAIINAYEKMKIYSMVSIIEVVLRLLIVLLLPFIKYDKLKTYAILSSFISILVFVIFYVVCFRLFRETRIKRLIWDSVLFKRMAVFAGWVMNGNLAFVAYTQGINILLNIFFGPAVNAARGIALQVQNAVNNFSHNFQKAMNPQITKAYAVGEIERMHRLVFSSSKITFFLVFMVFIPIYFETDFILMKWLNQVPEYTSIFVKLTMIISVISSLSYSLVVSIHANGNIRKFQLWEGGILLLIIPISYVLLKSGFGPTSTLIVHLIISILVQIVRVLIVSKAVEFSNLTYFNKVLLKLCITIPFCMVFPYIIFHYMEEGWIRLLLLSVVSLLSVGGFGYLLGLDQTEKEFVNHFLTKFKRKMA</sequence>
<dbReference type="Proteomes" id="UP000326921">
    <property type="component" value="Chromosome"/>
</dbReference>
<feature type="transmembrane region" description="Helical" evidence="6">
    <location>
        <begin position="408"/>
        <end position="426"/>
    </location>
</feature>
<reference evidence="7 8" key="1">
    <citation type="submission" date="2019-10" db="EMBL/GenBank/DDBJ databases">
        <authorList>
            <person name="Dong K."/>
        </authorList>
    </citation>
    <scope>NUCLEOTIDE SEQUENCE [LARGE SCALE GENOMIC DNA]</scope>
    <source>
        <strain evidence="8">dk4302</strain>
    </source>
</reference>
<dbReference type="GO" id="GO:0005886">
    <property type="term" value="C:plasma membrane"/>
    <property type="evidence" value="ECO:0007669"/>
    <property type="project" value="UniProtKB-SubCell"/>
</dbReference>
<evidence type="ECO:0000256" key="1">
    <source>
        <dbReference type="ARBA" id="ARBA00004651"/>
    </source>
</evidence>
<feature type="transmembrane region" description="Helical" evidence="6">
    <location>
        <begin position="129"/>
        <end position="150"/>
    </location>
</feature>
<feature type="transmembrane region" description="Helical" evidence="6">
    <location>
        <begin position="314"/>
        <end position="333"/>
    </location>
</feature>
<evidence type="ECO:0000256" key="6">
    <source>
        <dbReference type="SAM" id="Phobius"/>
    </source>
</evidence>
<evidence type="ECO:0000313" key="7">
    <source>
        <dbReference type="EMBL" id="QGA26370.1"/>
    </source>
</evidence>
<organism evidence="7 8">
    <name type="scientific">Sphingobacterium zhuxiongii</name>
    <dbReference type="NCBI Taxonomy" id="2662364"/>
    <lineage>
        <taxon>Bacteria</taxon>
        <taxon>Pseudomonadati</taxon>
        <taxon>Bacteroidota</taxon>
        <taxon>Sphingobacteriia</taxon>
        <taxon>Sphingobacteriales</taxon>
        <taxon>Sphingobacteriaceae</taxon>
        <taxon>Sphingobacterium</taxon>
    </lineage>
</organism>
<evidence type="ECO:0000256" key="4">
    <source>
        <dbReference type="ARBA" id="ARBA00022989"/>
    </source>
</evidence>
<accession>A0A5Q0QGI1</accession>